<comment type="caution">
    <text evidence="3">The sequence shown here is derived from an EMBL/GenBank/DDBJ whole genome shotgun (WGS) entry which is preliminary data.</text>
</comment>
<dbReference type="PANTHER" id="PTHR30383">
    <property type="entry name" value="THIOESTERASE 1/PROTEASE 1/LYSOPHOSPHOLIPASE L1"/>
    <property type="match status" value="1"/>
</dbReference>
<gene>
    <name evidence="3" type="ORF">M406DRAFT_60110</name>
</gene>
<reference evidence="3" key="1">
    <citation type="journal article" date="2020" name="Phytopathology">
        <title>Genome sequence of the chestnut blight fungus Cryphonectria parasitica EP155: A fundamental resource for an archetypical invasive plant pathogen.</title>
        <authorList>
            <person name="Crouch J.A."/>
            <person name="Dawe A."/>
            <person name="Aerts A."/>
            <person name="Barry K."/>
            <person name="Churchill A.C.L."/>
            <person name="Grimwood J."/>
            <person name="Hillman B."/>
            <person name="Milgroom M.G."/>
            <person name="Pangilinan J."/>
            <person name="Smith M."/>
            <person name="Salamov A."/>
            <person name="Schmutz J."/>
            <person name="Yadav J."/>
            <person name="Grigoriev I.V."/>
            <person name="Nuss D."/>
        </authorList>
    </citation>
    <scope>NUCLEOTIDE SEQUENCE</scope>
    <source>
        <strain evidence="3">EP155</strain>
    </source>
</reference>
<dbReference type="PANTHER" id="PTHR30383:SF2">
    <property type="entry name" value="CELLULOSE-BINDING PROTEIN"/>
    <property type="match status" value="1"/>
</dbReference>
<dbReference type="CDD" id="cd01833">
    <property type="entry name" value="XynB_like"/>
    <property type="match status" value="1"/>
</dbReference>
<accession>A0A9P4Y2V4</accession>
<protein>
    <submittedName>
        <fullName evidence="3">Family 3 carbohydrate esterase</fullName>
    </submittedName>
</protein>
<feature type="domain" description="SGNH hydrolase-type esterase" evidence="2">
    <location>
        <begin position="35"/>
        <end position="214"/>
    </location>
</feature>
<feature type="chain" id="PRO_5040169688" evidence="1">
    <location>
        <begin position="19"/>
        <end position="236"/>
    </location>
</feature>
<dbReference type="RefSeq" id="XP_040776303.1">
    <property type="nucleotide sequence ID" value="XM_040924670.1"/>
</dbReference>
<dbReference type="InterPro" id="IPR036514">
    <property type="entry name" value="SGNH_hydro_sf"/>
</dbReference>
<dbReference type="Gene3D" id="3.40.50.1110">
    <property type="entry name" value="SGNH hydrolase"/>
    <property type="match status" value="1"/>
</dbReference>
<proteinExistence type="predicted"/>
<dbReference type="Proteomes" id="UP000803844">
    <property type="component" value="Unassembled WGS sequence"/>
</dbReference>
<organism evidence="3 4">
    <name type="scientific">Cryphonectria parasitica (strain ATCC 38755 / EP155)</name>
    <dbReference type="NCBI Taxonomy" id="660469"/>
    <lineage>
        <taxon>Eukaryota</taxon>
        <taxon>Fungi</taxon>
        <taxon>Dikarya</taxon>
        <taxon>Ascomycota</taxon>
        <taxon>Pezizomycotina</taxon>
        <taxon>Sordariomycetes</taxon>
        <taxon>Sordariomycetidae</taxon>
        <taxon>Diaporthales</taxon>
        <taxon>Cryphonectriaceae</taxon>
        <taxon>Cryphonectria-Endothia species complex</taxon>
        <taxon>Cryphonectria</taxon>
    </lineage>
</organism>
<dbReference type="GeneID" id="63841799"/>
<dbReference type="GO" id="GO:0004622">
    <property type="term" value="F:phosphatidylcholine lysophospholipase activity"/>
    <property type="evidence" value="ECO:0007669"/>
    <property type="project" value="TreeGrafter"/>
</dbReference>
<keyword evidence="4" id="KW-1185">Reference proteome</keyword>
<dbReference type="InterPro" id="IPR013830">
    <property type="entry name" value="SGNH_hydro"/>
</dbReference>
<evidence type="ECO:0000313" key="4">
    <source>
        <dbReference type="Proteomes" id="UP000803844"/>
    </source>
</evidence>
<sequence>MFCKALVLAVSLGRAVVAQGGSLKISTPTMKMLPLGDSITEITCWRAKLWDLLADANVTSDIQFVGSMTDNPQNCTAVHTDWDHHHEGHSGYLAIDIANSDLTGWLAAAEPDVVMFMLGTNDVFQGHATTDIIAAYTKMVGEMRASNPNMKIIVDTVISSPYEQSGITALNNAIPAWAQGANTTASPIYIADIAAVFPAGNTDLRDGVHPNDAGDTVIANVLAPLLTWVIQSSTAS</sequence>
<evidence type="ECO:0000313" key="3">
    <source>
        <dbReference type="EMBL" id="KAF3765342.1"/>
    </source>
</evidence>
<evidence type="ECO:0000259" key="2">
    <source>
        <dbReference type="Pfam" id="PF13472"/>
    </source>
</evidence>
<dbReference type="OrthoDB" id="2119228at2759"/>
<feature type="signal peptide" evidence="1">
    <location>
        <begin position="1"/>
        <end position="18"/>
    </location>
</feature>
<dbReference type="AlphaFoldDB" id="A0A9P4Y2V4"/>
<dbReference type="Pfam" id="PF13472">
    <property type="entry name" value="Lipase_GDSL_2"/>
    <property type="match status" value="1"/>
</dbReference>
<evidence type="ECO:0000256" key="1">
    <source>
        <dbReference type="SAM" id="SignalP"/>
    </source>
</evidence>
<name>A0A9P4Y2V4_CRYP1</name>
<dbReference type="SUPFAM" id="SSF52266">
    <property type="entry name" value="SGNH hydrolase"/>
    <property type="match status" value="1"/>
</dbReference>
<dbReference type="InterPro" id="IPR051532">
    <property type="entry name" value="Ester_Hydrolysis_Enzymes"/>
</dbReference>
<keyword evidence="1" id="KW-0732">Signal</keyword>
<dbReference type="EMBL" id="MU032347">
    <property type="protein sequence ID" value="KAF3765342.1"/>
    <property type="molecule type" value="Genomic_DNA"/>
</dbReference>